<accession>A0A0G4E4R8</accession>
<reference evidence="1" key="2">
    <citation type="submission" date="2015-06" db="EMBL/GenBank/DDBJ databases">
        <title>Environmentally co-occuring mercury resistance plasmids are genetically and phenotypically diverse and confer variable context-dependent fitness effects.</title>
        <authorList>
            <person name="Hall J.P.J."/>
            <person name="Harrison E."/>
            <person name="Lilley A.K."/>
            <person name="Paterson S."/>
            <person name="Spiers A.J."/>
            <person name="Brockhurst M.A."/>
        </authorList>
    </citation>
    <scope>NUCLEOTIDE SEQUENCE [LARGE SCALE GENOMIC DNA]</scope>
    <source>
        <strain evidence="1">SBW25</strain>
        <plasmid evidence="1">pQBR57</plasmid>
    </source>
</reference>
<geneLocation type="plasmid" evidence="1">
    <name>pQBR57</name>
</geneLocation>
<keyword evidence="1" id="KW-0614">Plasmid</keyword>
<protein>
    <submittedName>
        <fullName evidence="1">Uncharacterized protein</fullName>
    </submittedName>
</protein>
<reference evidence="1" key="1">
    <citation type="submission" date="2014-12" db="EMBL/GenBank/DDBJ databases">
        <authorList>
            <person name="Hall J."/>
        </authorList>
    </citation>
    <scope>NUCLEOTIDE SEQUENCE [LARGE SCALE GENOMIC DNA]</scope>
    <source>
        <strain evidence="1">SBW25</strain>
        <plasmid evidence="1">pQBR57</plasmid>
    </source>
</reference>
<sequence length="167" mass="18552">MKLIHPIEVLQAALDKAVELGLITAPGDADGTNKALAALDSVLCTADTEQGEWVVREMENVYQPVKVEIPDEIPLPDSEVLFVDMALDPPRALHYKIERREIVCGAICFIGAAPDWAQDHVMAGHKAYQLPRTTVLAPGKRNLERYQTDIGQRWVEVIVGRTKFQPN</sequence>
<dbReference type="EMBL" id="LN713926">
    <property type="protein sequence ID" value="CEK42241.1"/>
    <property type="molecule type" value="Genomic_DNA"/>
</dbReference>
<dbReference type="RefSeq" id="WP_192963414.1">
    <property type="nucleotide sequence ID" value="NZ_LN713926.1"/>
</dbReference>
<dbReference type="AlphaFoldDB" id="A0A0G4E4R8"/>
<name>A0A0G4E4R8_PSEFS</name>
<proteinExistence type="predicted"/>
<gene>
    <name evidence="1" type="ORF">PQBR57_0288</name>
</gene>
<organism evidence="1">
    <name type="scientific">Pseudomonas fluorescens (strain SBW25)</name>
    <dbReference type="NCBI Taxonomy" id="216595"/>
    <lineage>
        <taxon>Bacteria</taxon>
        <taxon>Pseudomonadati</taxon>
        <taxon>Pseudomonadota</taxon>
        <taxon>Gammaproteobacteria</taxon>
        <taxon>Pseudomonadales</taxon>
        <taxon>Pseudomonadaceae</taxon>
        <taxon>Pseudomonas</taxon>
    </lineage>
</organism>
<evidence type="ECO:0000313" key="1">
    <source>
        <dbReference type="EMBL" id="CEK42241.1"/>
    </source>
</evidence>